<feature type="domain" description="ATP-dependent DNA ligase family profile" evidence="16">
    <location>
        <begin position="321"/>
        <end position="460"/>
    </location>
</feature>
<dbReference type="AlphaFoldDB" id="A0A813FTL9"/>
<dbReference type="CDD" id="cd07969">
    <property type="entry name" value="OBF_DNA_ligase_I"/>
    <property type="match status" value="1"/>
</dbReference>
<keyword evidence="5" id="KW-0235">DNA replication</keyword>
<dbReference type="GO" id="GO:0006310">
    <property type="term" value="P:DNA recombination"/>
    <property type="evidence" value="ECO:0007669"/>
    <property type="project" value="UniProtKB-KW"/>
</dbReference>
<accession>A0A813FTL9</accession>
<organism evidence="17 19">
    <name type="scientific">Polarella glacialis</name>
    <name type="common">Dinoflagellate</name>
    <dbReference type="NCBI Taxonomy" id="89957"/>
    <lineage>
        <taxon>Eukaryota</taxon>
        <taxon>Sar</taxon>
        <taxon>Alveolata</taxon>
        <taxon>Dinophyceae</taxon>
        <taxon>Suessiales</taxon>
        <taxon>Suessiaceae</taxon>
        <taxon>Polarella</taxon>
    </lineage>
</organism>
<dbReference type="GO" id="GO:0071897">
    <property type="term" value="P:DNA biosynthetic process"/>
    <property type="evidence" value="ECO:0007669"/>
    <property type="project" value="InterPro"/>
</dbReference>
<dbReference type="InterPro" id="IPR000977">
    <property type="entry name" value="DNA_ligase_ATP-dep"/>
</dbReference>
<name>A0A813FTL9_POLGL</name>
<dbReference type="InterPro" id="IPR050191">
    <property type="entry name" value="ATP-dep_DNA_ligase"/>
</dbReference>
<comment type="caution">
    <text evidence="17">The sequence shown here is derived from an EMBL/GenBank/DDBJ whole genome shotgun (WGS) entry which is preliminary data.</text>
</comment>
<dbReference type="GO" id="GO:0006281">
    <property type="term" value="P:DNA repair"/>
    <property type="evidence" value="ECO:0007669"/>
    <property type="project" value="UniProtKB-KW"/>
</dbReference>
<sequence>MVNKVAPDYEESELGVGDSTLVRAMCETFGRSEATIKQSLANGEAKDLGEVALLSRVAQKMLMMPPKLTIEKVFADMKALATASGKDSQKAKKERIQKMMVASRGAEAKYIVRMLQAKLRIGIQIPTLLQALAYAFVLTVPSQKGSSGVPDRRRGQGKFSAGDLEARMVSMEGAVKQAFCEQPNFDMVIAALMQGRDGSNLHEACHISLGIPVKPMLAKPSKGLGEVGERLSGKRFTGEWKYDGERAQVHVISRDKIFIYSRNSENMTEKYPDAIEAVKESLSEDVESCIIDAEMVAWDQEKKVILPFQALSTRGRKNIKIEDIKVNVCLFAFDCMLCNGVPLVKETLEARREKLWKMMKPIEGKVTFAVYRNFDDELKEEEVQEFLDESIAGSCEGLMLKTLTENATYEPSKRSLNWLKLKKDYIDGLGDSLDVVPIGAFYGKGRRTGAYGAFLLAVWDPENEEYQTVCKAGTGFSDEDLVTHYKFFESHKLEKPEANYNVTDKMKPDVWLEACQVWEIKAADLSISPVHTSAMGVKADGKGIGLRFPRFLRIRDDKQPEACGMLSCSQSASCLSLAASN</sequence>
<dbReference type="NCBIfam" id="TIGR00574">
    <property type="entry name" value="dnl1"/>
    <property type="match status" value="1"/>
</dbReference>
<dbReference type="FunFam" id="3.30.470.30:FF:000002">
    <property type="entry name" value="DNA ligase"/>
    <property type="match status" value="1"/>
</dbReference>
<proteinExistence type="inferred from homology"/>
<keyword evidence="19" id="KW-1185">Reference proteome</keyword>
<comment type="subcellular location">
    <subcellularLocation>
        <location evidence="1">Nucleus</location>
    </subcellularLocation>
</comment>
<dbReference type="PANTHER" id="PTHR45674:SF4">
    <property type="entry name" value="DNA LIGASE 1"/>
    <property type="match status" value="1"/>
</dbReference>
<evidence type="ECO:0000256" key="3">
    <source>
        <dbReference type="ARBA" id="ARBA00022598"/>
    </source>
</evidence>
<dbReference type="EMBL" id="CAJNNW010026709">
    <property type="protein sequence ID" value="CAE8687185.1"/>
    <property type="molecule type" value="Genomic_DNA"/>
</dbReference>
<dbReference type="PROSITE" id="PS00333">
    <property type="entry name" value="DNA_LIGASE_A2"/>
    <property type="match status" value="1"/>
</dbReference>
<evidence type="ECO:0000256" key="10">
    <source>
        <dbReference type="ARBA" id="ARBA00023204"/>
    </source>
</evidence>
<dbReference type="SUPFAM" id="SSF50249">
    <property type="entry name" value="Nucleic acid-binding proteins"/>
    <property type="match status" value="1"/>
</dbReference>
<dbReference type="Gene3D" id="3.30.1490.70">
    <property type="match status" value="1"/>
</dbReference>
<comment type="catalytic activity">
    <reaction evidence="13 14">
        <text>ATP + (deoxyribonucleotide)n-3'-hydroxyl + 5'-phospho-(deoxyribonucleotide)m = (deoxyribonucleotide)n+m + AMP + diphosphate.</text>
        <dbReference type="EC" id="6.5.1.1"/>
    </reaction>
</comment>
<keyword evidence="8 14" id="KW-0067">ATP-binding</keyword>
<reference evidence="17" key="1">
    <citation type="submission" date="2021-02" db="EMBL/GenBank/DDBJ databases">
        <authorList>
            <person name="Dougan E. K."/>
            <person name="Rhodes N."/>
            <person name="Thang M."/>
            <person name="Chan C."/>
        </authorList>
    </citation>
    <scope>NUCLEOTIDE SEQUENCE</scope>
</reference>
<keyword evidence="7 14" id="KW-0227">DNA damage</keyword>
<evidence type="ECO:0000256" key="8">
    <source>
        <dbReference type="ARBA" id="ARBA00022840"/>
    </source>
</evidence>
<dbReference type="GO" id="GO:0005739">
    <property type="term" value="C:mitochondrion"/>
    <property type="evidence" value="ECO:0007669"/>
    <property type="project" value="TreeGrafter"/>
</dbReference>
<dbReference type="CDD" id="cd07900">
    <property type="entry name" value="Adenylation_DNA_ligase_I_Euk"/>
    <property type="match status" value="1"/>
</dbReference>
<keyword evidence="4" id="KW-0132">Cell division</keyword>
<keyword evidence="6 14" id="KW-0547">Nucleotide-binding</keyword>
<evidence type="ECO:0000256" key="1">
    <source>
        <dbReference type="ARBA" id="ARBA00004123"/>
    </source>
</evidence>
<evidence type="ECO:0000256" key="11">
    <source>
        <dbReference type="ARBA" id="ARBA00023242"/>
    </source>
</evidence>
<dbReference type="InterPro" id="IPR012340">
    <property type="entry name" value="NA-bd_OB-fold"/>
</dbReference>
<dbReference type="Proteomes" id="UP000654075">
    <property type="component" value="Unassembled WGS sequence"/>
</dbReference>
<dbReference type="GO" id="GO:0006273">
    <property type="term" value="P:lagging strand elongation"/>
    <property type="evidence" value="ECO:0007669"/>
    <property type="project" value="TreeGrafter"/>
</dbReference>
<dbReference type="FunFam" id="2.40.50.140:FF:000062">
    <property type="entry name" value="DNA ligase"/>
    <property type="match status" value="1"/>
</dbReference>
<dbReference type="PROSITE" id="PS00697">
    <property type="entry name" value="DNA_LIGASE_A1"/>
    <property type="match status" value="1"/>
</dbReference>
<dbReference type="PROSITE" id="PS50160">
    <property type="entry name" value="DNA_LIGASE_A3"/>
    <property type="match status" value="1"/>
</dbReference>
<evidence type="ECO:0000313" key="17">
    <source>
        <dbReference type="EMBL" id="CAE8616879.1"/>
    </source>
</evidence>
<keyword evidence="9 14" id="KW-0233">DNA recombination</keyword>
<evidence type="ECO:0000256" key="6">
    <source>
        <dbReference type="ARBA" id="ARBA00022741"/>
    </source>
</evidence>
<evidence type="ECO:0000256" key="7">
    <source>
        <dbReference type="ARBA" id="ARBA00022763"/>
    </source>
</evidence>
<dbReference type="InterPro" id="IPR012310">
    <property type="entry name" value="DNA_ligase_ATP-dep_cent"/>
</dbReference>
<dbReference type="PANTHER" id="PTHR45674">
    <property type="entry name" value="DNA LIGASE 1/3 FAMILY MEMBER"/>
    <property type="match status" value="1"/>
</dbReference>
<dbReference type="Pfam" id="PF01068">
    <property type="entry name" value="DNA_ligase_A_M"/>
    <property type="match status" value="1"/>
</dbReference>
<evidence type="ECO:0000256" key="12">
    <source>
        <dbReference type="ARBA" id="ARBA00023306"/>
    </source>
</evidence>
<dbReference type="GO" id="GO:0003677">
    <property type="term" value="F:DNA binding"/>
    <property type="evidence" value="ECO:0007669"/>
    <property type="project" value="InterPro"/>
</dbReference>
<dbReference type="InterPro" id="IPR012308">
    <property type="entry name" value="DNA_ligase_ATP-dep_N"/>
</dbReference>
<dbReference type="SUPFAM" id="SSF117018">
    <property type="entry name" value="ATP-dependent DNA ligase DNA-binding domain"/>
    <property type="match status" value="1"/>
</dbReference>
<dbReference type="Proteomes" id="UP000626109">
    <property type="component" value="Unassembled WGS sequence"/>
</dbReference>
<dbReference type="Gene3D" id="3.30.470.30">
    <property type="entry name" value="DNA ligase/mRNA capping enzyme"/>
    <property type="match status" value="1"/>
</dbReference>
<evidence type="ECO:0000256" key="15">
    <source>
        <dbReference type="RuleBase" id="RU004196"/>
    </source>
</evidence>
<dbReference type="GO" id="GO:0005524">
    <property type="term" value="F:ATP binding"/>
    <property type="evidence" value="ECO:0007669"/>
    <property type="project" value="UniProtKB-KW"/>
</dbReference>
<comment type="similarity">
    <text evidence="2 15">Belongs to the ATP-dependent DNA ligase family.</text>
</comment>
<dbReference type="InterPro" id="IPR016059">
    <property type="entry name" value="DNA_ligase_ATP-dep_CS"/>
</dbReference>
<evidence type="ECO:0000256" key="2">
    <source>
        <dbReference type="ARBA" id="ARBA00007572"/>
    </source>
</evidence>
<evidence type="ECO:0000259" key="16">
    <source>
        <dbReference type="PROSITE" id="PS50160"/>
    </source>
</evidence>
<evidence type="ECO:0000256" key="9">
    <source>
        <dbReference type="ARBA" id="ARBA00023172"/>
    </source>
</evidence>
<keyword evidence="12" id="KW-0131">Cell cycle</keyword>
<evidence type="ECO:0000256" key="14">
    <source>
        <dbReference type="RuleBase" id="RU000617"/>
    </source>
</evidence>
<gene>
    <name evidence="17" type="ORF">PGLA1383_LOCUS34550</name>
    <name evidence="18" type="ORF">PGLA2088_LOCUS25352</name>
</gene>
<keyword evidence="11" id="KW-0539">Nucleus</keyword>
<dbReference type="EMBL" id="CAJNNV010025987">
    <property type="protein sequence ID" value="CAE8616879.1"/>
    <property type="molecule type" value="Genomic_DNA"/>
</dbReference>
<dbReference type="GO" id="GO:0005634">
    <property type="term" value="C:nucleus"/>
    <property type="evidence" value="ECO:0007669"/>
    <property type="project" value="UniProtKB-SubCell"/>
</dbReference>
<evidence type="ECO:0000256" key="5">
    <source>
        <dbReference type="ARBA" id="ARBA00022705"/>
    </source>
</evidence>
<evidence type="ECO:0000256" key="4">
    <source>
        <dbReference type="ARBA" id="ARBA00022618"/>
    </source>
</evidence>
<dbReference type="Pfam" id="PF04679">
    <property type="entry name" value="DNA_ligase_A_C"/>
    <property type="match status" value="1"/>
</dbReference>
<keyword evidence="10 14" id="KW-0234">DNA repair</keyword>
<dbReference type="GO" id="GO:0051301">
    <property type="term" value="P:cell division"/>
    <property type="evidence" value="ECO:0007669"/>
    <property type="project" value="UniProtKB-KW"/>
</dbReference>
<dbReference type="Gene3D" id="2.40.50.140">
    <property type="entry name" value="Nucleic acid-binding proteins"/>
    <property type="match status" value="1"/>
</dbReference>
<evidence type="ECO:0000313" key="18">
    <source>
        <dbReference type="EMBL" id="CAE8687185.1"/>
    </source>
</evidence>
<dbReference type="OrthoDB" id="206088at2759"/>
<dbReference type="SUPFAM" id="SSF56091">
    <property type="entry name" value="DNA ligase/mRNA capping enzyme, catalytic domain"/>
    <property type="match status" value="1"/>
</dbReference>
<dbReference type="EC" id="6.5.1.1" evidence="14"/>
<dbReference type="Gene3D" id="1.10.3260.10">
    <property type="entry name" value="DNA ligase, ATP-dependent, N-terminal domain"/>
    <property type="match status" value="1"/>
</dbReference>
<dbReference type="InterPro" id="IPR012309">
    <property type="entry name" value="DNA_ligase_ATP-dep_C"/>
</dbReference>
<dbReference type="OMA" id="DERSHAW"/>
<evidence type="ECO:0000313" key="19">
    <source>
        <dbReference type="Proteomes" id="UP000654075"/>
    </source>
</evidence>
<dbReference type="InterPro" id="IPR036599">
    <property type="entry name" value="DNA_ligase_N_sf"/>
</dbReference>
<dbReference type="GO" id="GO:0003910">
    <property type="term" value="F:DNA ligase (ATP) activity"/>
    <property type="evidence" value="ECO:0007669"/>
    <property type="project" value="UniProtKB-EC"/>
</dbReference>
<dbReference type="Pfam" id="PF04675">
    <property type="entry name" value="DNA_ligase_A_N"/>
    <property type="match status" value="1"/>
</dbReference>
<evidence type="ECO:0000256" key="13">
    <source>
        <dbReference type="ARBA" id="ARBA00034003"/>
    </source>
</evidence>
<keyword evidence="3 14" id="KW-0436">Ligase</keyword>
<protein>
    <recommendedName>
        <fullName evidence="14">DNA ligase</fullName>
        <ecNumber evidence="14">6.5.1.1</ecNumber>
    </recommendedName>
</protein>